<protein>
    <submittedName>
        <fullName evidence="2">Uncharacterized protein</fullName>
    </submittedName>
</protein>
<keyword evidence="3" id="KW-1185">Reference proteome</keyword>
<organism evidence="2 3">
    <name type="scientific">Laetiporus sulphureus 93-53</name>
    <dbReference type="NCBI Taxonomy" id="1314785"/>
    <lineage>
        <taxon>Eukaryota</taxon>
        <taxon>Fungi</taxon>
        <taxon>Dikarya</taxon>
        <taxon>Basidiomycota</taxon>
        <taxon>Agaricomycotina</taxon>
        <taxon>Agaricomycetes</taxon>
        <taxon>Polyporales</taxon>
        <taxon>Laetiporus</taxon>
    </lineage>
</organism>
<sequence>MGCIHSRQRKIFLDDSSAPFLPMSGLSSPASQCTPKNPPSPVIQGEPAPWVSGHRVLTTFDGQYIIAEPFGT</sequence>
<proteinExistence type="predicted"/>
<dbReference type="Proteomes" id="UP000076871">
    <property type="component" value="Unassembled WGS sequence"/>
</dbReference>
<dbReference type="RefSeq" id="XP_040760244.1">
    <property type="nucleotide sequence ID" value="XM_040909801.1"/>
</dbReference>
<dbReference type="EMBL" id="KV427652">
    <property type="protein sequence ID" value="KZT02504.1"/>
    <property type="molecule type" value="Genomic_DNA"/>
</dbReference>
<evidence type="ECO:0000313" key="3">
    <source>
        <dbReference type="Proteomes" id="UP000076871"/>
    </source>
</evidence>
<dbReference type="InParanoid" id="A0A165CBF7"/>
<evidence type="ECO:0000256" key="1">
    <source>
        <dbReference type="SAM" id="MobiDB-lite"/>
    </source>
</evidence>
<evidence type="ECO:0000313" key="2">
    <source>
        <dbReference type="EMBL" id="KZT02504.1"/>
    </source>
</evidence>
<dbReference type="GeneID" id="63826830"/>
<gene>
    <name evidence="2" type="ORF">LAESUDRAFT_730258</name>
</gene>
<name>A0A165CBF7_9APHY</name>
<feature type="region of interest" description="Disordered" evidence="1">
    <location>
        <begin position="24"/>
        <end position="47"/>
    </location>
</feature>
<reference evidence="2 3" key="1">
    <citation type="journal article" date="2016" name="Mol. Biol. Evol.">
        <title>Comparative Genomics of Early-Diverging Mushroom-Forming Fungi Provides Insights into the Origins of Lignocellulose Decay Capabilities.</title>
        <authorList>
            <person name="Nagy L.G."/>
            <person name="Riley R."/>
            <person name="Tritt A."/>
            <person name="Adam C."/>
            <person name="Daum C."/>
            <person name="Floudas D."/>
            <person name="Sun H."/>
            <person name="Yadav J.S."/>
            <person name="Pangilinan J."/>
            <person name="Larsson K.H."/>
            <person name="Matsuura K."/>
            <person name="Barry K."/>
            <person name="Labutti K."/>
            <person name="Kuo R."/>
            <person name="Ohm R.A."/>
            <person name="Bhattacharya S.S."/>
            <person name="Shirouzu T."/>
            <person name="Yoshinaga Y."/>
            <person name="Martin F.M."/>
            <person name="Grigoriev I.V."/>
            <person name="Hibbett D.S."/>
        </authorList>
    </citation>
    <scope>NUCLEOTIDE SEQUENCE [LARGE SCALE GENOMIC DNA]</scope>
    <source>
        <strain evidence="2 3">93-53</strain>
    </source>
</reference>
<accession>A0A165CBF7</accession>
<dbReference type="AlphaFoldDB" id="A0A165CBF7"/>
<feature type="compositionally biased region" description="Polar residues" evidence="1">
    <location>
        <begin position="25"/>
        <end position="35"/>
    </location>
</feature>
<dbReference type="OrthoDB" id="2749268at2759"/>